<dbReference type="Pfam" id="PF00059">
    <property type="entry name" value="Lectin_C"/>
    <property type="match status" value="1"/>
</dbReference>
<dbReference type="PANTHER" id="PTHR22799">
    <property type="entry name" value="TETRANECTIN-RELATED"/>
    <property type="match status" value="1"/>
</dbReference>
<evidence type="ECO:0000259" key="6">
    <source>
        <dbReference type="PROSITE" id="PS50041"/>
    </source>
</evidence>
<dbReference type="InterPro" id="IPR018378">
    <property type="entry name" value="C-type_lectin_CS"/>
</dbReference>
<evidence type="ECO:0000313" key="8">
    <source>
        <dbReference type="Proteomes" id="UP001176940"/>
    </source>
</evidence>
<organism evidence="7 8">
    <name type="scientific">Ranitomeya imitator</name>
    <name type="common">mimic poison frog</name>
    <dbReference type="NCBI Taxonomy" id="111125"/>
    <lineage>
        <taxon>Eukaryota</taxon>
        <taxon>Metazoa</taxon>
        <taxon>Chordata</taxon>
        <taxon>Craniata</taxon>
        <taxon>Vertebrata</taxon>
        <taxon>Euteleostomi</taxon>
        <taxon>Amphibia</taxon>
        <taxon>Batrachia</taxon>
        <taxon>Anura</taxon>
        <taxon>Neobatrachia</taxon>
        <taxon>Hyloidea</taxon>
        <taxon>Dendrobatidae</taxon>
        <taxon>Dendrobatinae</taxon>
        <taxon>Ranitomeya</taxon>
    </lineage>
</organism>
<sequence>MAAVAVGAARLRSVRAIGPTTSSVSPGFMTEQSHDATAQPCNPDLAEMVYGVGKMDYRQTALTFYKEATAAGDKIFVSKGEQATYNDAKLACTNAGGQLASPQNAEENKAVLDFCKMYKVFPYLGINDLLIEGSFRYPNGEMLSYSNWSDKEPNNDQGVEDCVEMYDNGKWNDKNCNEKRLIICEF</sequence>
<name>A0ABN9L3K6_9NEOB</name>
<evidence type="ECO:0000256" key="3">
    <source>
        <dbReference type="ARBA" id="ARBA00022729"/>
    </source>
</evidence>
<evidence type="ECO:0000313" key="7">
    <source>
        <dbReference type="EMBL" id="CAJ0932376.1"/>
    </source>
</evidence>
<dbReference type="Proteomes" id="UP001176940">
    <property type="component" value="Unassembled WGS sequence"/>
</dbReference>
<dbReference type="InterPro" id="IPR001304">
    <property type="entry name" value="C-type_lectin-like"/>
</dbReference>
<dbReference type="PANTHER" id="PTHR22799:SF1">
    <property type="entry name" value="C-TYPE LECTIN DOMAIN FAMILY 11 MEMBER A"/>
    <property type="match status" value="1"/>
</dbReference>
<evidence type="ECO:0000256" key="4">
    <source>
        <dbReference type="ARBA" id="ARBA00022734"/>
    </source>
</evidence>
<keyword evidence="5" id="KW-1015">Disulfide bond</keyword>
<proteinExistence type="predicted"/>
<evidence type="ECO:0000256" key="1">
    <source>
        <dbReference type="ARBA" id="ARBA00004613"/>
    </source>
</evidence>
<evidence type="ECO:0000256" key="2">
    <source>
        <dbReference type="ARBA" id="ARBA00022525"/>
    </source>
</evidence>
<dbReference type="PROSITE" id="PS50041">
    <property type="entry name" value="C_TYPE_LECTIN_2"/>
    <property type="match status" value="1"/>
</dbReference>
<comment type="subcellular location">
    <subcellularLocation>
        <location evidence="1">Secreted</location>
    </subcellularLocation>
</comment>
<keyword evidence="3" id="KW-0732">Signal</keyword>
<protein>
    <recommendedName>
        <fullName evidence="6">C-type lectin domain-containing protein</fullName>
    </recommendedName>
</protein>
<comment type="caution">
    <text evidence="7">The sequence shown here is derived from an EMBL/GenBank/DDBJ whole genome shotgun (WGS) entry which is preliminary data.</text>
</comment>
<dbReference type="EMBL" id="CAUEEQ010008452">
    <property type="protein sequence ID" value="CAJ0932376.1"/>
    <property type="molecule type" value="Genomic_DNA"/>
</dbReference>
<dbReference type="InterPro" id="IPR016186">
    <property type="entry name" value="C-type_lectin-like/link_sf"/>
</dbReference>
<keyword evidence="8" id="KW-1185">Reference proteome</keyword>
<dbReference type="SMART" id="SM00034">
    <property type="entry name" value="CLECT"/>
    <property type="match status" value="1"/>
</dbReference>
<keyword evidence="4" id="KW-0430">Lectin</keyword>
<reference evidence="7" key="1">
    <citation type="submission" date="2023-07" db="EMBL/GenBank/DDBJ databases">
        <authorList>
            <person name="Stuckert A."/>
        </authorList>
    </citation>
    <scope>NUCLEOTIDE SEQUENCE</scope>
</reference>
<feature type="domain" description="C-type lectin" evidence="6">
    <location>
        <begin position="84"/>
        <end position="185"/>
    </location>
</feature>
<keyword evidence="2" id="KW-0964">Secreted</keyword>
<dbReference type="InterPro" id="IPR051663">
    <property type="entry name" value="CLec_Tetranectin-domain"/>
</dbReference>
<dbReference type="PROSITE" id="PS00615">
    <property type="entry name" value="C_TYPE_LECTIN_1"/>
    <property type="match status" value="1"/>
</dbReference>
<dbReference type="SUPFAM" id="SSF56436">
    <property type="entry name" value="C-type lectin-like"/>
    <property type="match status" value="1"/>
</dbReference>
<evidence type="ECO:0000256" key="5">
    <source>
        <dbReference type="ARBA" id="ARBA00023157"/>
    </source>
</evidence>
<dbReference type="Gene3D" id="3.10.100.10">
    <property type="entry name" value="Mannose-Binding Protein A, subunit A"/>
    <property type="match status" value="1"/>
</dbReference>
<dbReference type="InterPro" id="IPR016187">
    <property type="entry name" value="CTDL_fold"/>
</dbReference>
<gene>
    <name evidence="7" type="ORF">RIMI_LOCUS5053719</name>
</gene>
<accession>A0ABN9L3K6</accession>